<keyword evidence="11" id="KW-0479">Metal-binding</keyword>
<dbReference type="PANTHER" id="PTHR42837:SF2">
    <property type="entry name" value="MEMBRANE METALLOPROTEASE ARASP2, CHLOROPLASTIC-RELATED"/>
    <property type="match status" value="1"/>
</dbReference>
<name>A0A0B6X2W6_9BACT</name>
<dbReference type="Pfam" id="PF17820">
    <property type="entry name" value="PDZ_6"/>
    <property type="match status" value="2"/>
</dbReference>
<evidence type="ECO:0000256" key="11">
    <source>
        <dbReference type="RuleBase" id="RU362031"/>
    </source>
</evidence>
<keyword evidence="9 11" id="KW-0482">Metalloprotease</keyword>
<keyword evidence="14" id="KW-1185">Reference proteome</keyword>
<feature type="transmembrane region" description="Helical" evidence="11">
    <location>
        <begin position="423"/>
        <end position="444"/>
    </location>
</feature>
<dbReference type="SMART" id="SM00228">
    <property type="entry name" value="PDZ"/>
    <property type="match status" value="2"/>
</dbReference>
<dbReference type="InterPro" id="IPR036034">
    <property type="entry name" value="PDZ_sf"/>
</dbReference>
<evidence type="ECO:0000256" key="7">
    <source>
        <dbReference type="ARBA" id="ARBA00022833"/>
    </source>
</evidence>
<dbReference type="InterPro" id="IPR001478">
    <property type="entry name" value="PDZ"/>
</dbReference>
<dbReference type="GO" id="GO:0046872">
    <property type="term" value="F:metal ion binding"/>
    <property type="evidence" value="ECO:0007669"/>
    <property type="project" value="UniProtKB-KW"/>
</dbReference>
<evidence type="ECO:0000256" key="5">
    <source>
        <dbReference type="ARBA" id="ARBA00022692"/>
    </source>
</evidence>
<feature type="transmembrane region" description="Helical" evidence="11">
    <location>
        <begin position="102"/>
        <end position="129"/>
    </location>
</feature>
<evidence type="ECO:0000256" key="4">
    <source>
        <dbReference type="ARBA" id="ARBA00022670"/>
    </source>
</evidence>
<organism evidence="13 14">
    <name type="scientific">Pyrinomonas methylaliphatogenes</name>
    <dbReference type="NCBI Taxonomy" id="454194"/>
    <lineage>
        <taxon>Bacteria</taxon>
        <taxon>Pseudomonadati</taxon>
        <taxon>Acidobacteriota</taxon>
        <taxon>Blastocatellia</taxon>
        <taxon>Blastocatellales</taxon>
        <taxon>Pyrinomonadaceae</taxon>
        <taxon>Pyrinomonas</taxon>
    </lineage>
</organism>
<proteinExistence type="inferred from homology"/>
<dbReference type="EC" id="3.4.24.-" evidence="11"/>
<keyword evidence="5 11" id="KW-0812">Transmembrane</keyword>
<feature type="domain" description="PDZ" evidence="12">
    <location>
        <begin position="197"/>
        <end position="256"/>
    </location>
</feature>
<dbReference type="SUPFAM" id="SSF50156">
    <property type="entry name" value="PDZ domain-like"/>
    <property type="match status" value="2"/>
</dbReference>
<dbReference type="InterPro" id="IPR008915">
    <property type="entry name" value="Peptidase_M50"/>
</dbReference>
<comment type="similarity">
    <text evidence="3 11">Belongs to the peptidase M50B family.</text>
</comment>
<dbReference type="RefSeq" id="WP_041978027.1">
    <property type="nucleotide sequence ID" value="NZ_CBXV010000008.1"/>
</dbReference>
<comment type="subcellular location">
    <subcellularLocation>
        <location evidence="2">Membrane</location>
        <topology evidence="2">Multi-pass membrane protein</topology>
    </subcellularLocation>
</comment>
<feature type="transmembrane region" description="Helical" evidence="11">
    <location>
        <begin position="396"/>
        <end position="417"/>
    </location>
</feature>
<dbReference type="Pfam" id="PF02163">
    <property type="entry name" value="Peptidase_M50"/>
    <property type="match status" value="1"/>
</dbReference>
<evidence type="ECO:0000256" key="2">
    <source>
        <dbReference type="ARBA" id="ARBA00004141"/>
    </source>
</evidence>
<reference evidence="13 14" key="2">
    <citation type="submission" date="2015-01" db="EMBL/GenBank/DDBJ databases">
        <title>Complete genome sequence of Pyrinomonas methylaliphatogenes type strain K22T.</title>
        <authorList>
            <person name="Lee K.C.Y."/>
            <person name="Power J.F."/>
            <person name="Dunfield P.F."/>
            <person name="Morgan X.C."/>
            <person name="Huttenhower C."/>
            <person name="Stott M.B."/>
        </authorList>
    </citation>
    <scope>NUCLEOTIDE SEQUENCE [LARGE SCALE GENOMIC DNA]</scope>
    <source>
        <strain evidence="13 14">K22</strain>
    </source>
</reference>
<dbReference type="EMBL" id="CBXV010000008">
    <property type="protein sequence ID" value="CDM66635.1"/>
    <property type="molecule type" value="Genomic_DNA"/>
</dbReference>
<keyword evidence="4 13" id="KW-0645">Protease</keyword>
<feature type="transmembrane region" description="Helical" evidence="11">
    <location>
        <begin position="368"/>
        <end position="389"/>
    </location>
</feature>
<evidence type="ECO:0000256" key="3">
    <source>
        <dbReference type="ARBA" id="ARBA00007931"/>
    </source>
</evidence>
<feature type="domain" description="PDZ" evidence="12">
    <location>
        <begin position="127"/>
        <end position="173"/>
    </location>
</feature>
<dbReference type="InterPro" id="IPR004387">
    <property type="entry name" value="Pept_M50_Zn"/>
</dbReference>
<dbReference type="OrthoDB" id="9782003at2"/>
<dbReference type="PANTHER" id="PTHR42837">
    <property type="entry name" value="REGULATOR OF SIGMA-E PROTEASE RSEP"/>
    <property type="match status" value="1"/>
</dbReference>
<dbReference type="GO" id="GO:0006508">
    <property type="term" value="P:proteolysis"/>
    <property type="evidence" value="ECO:0007669"/>
    <property type="project" value="UniProtKB-KW"/>
</dbReference>
<evidence type="ECO:0000313" key="14">
    <source>
        <dbReference type="Proteomes" id="UP000031518"/>
    </source>
</evidence>
<dbReference type="Gene3D" id="2.30.42.10">
    <property type="match status" value="2"/>
</dbReference>
<dbReference type="PROSITE" id="PS50106">
    <property type="entry name" value="PDZ"/>
    <property type="match status" value="2"/>
</dbReference>
<reference evidence="13 14" key="1">
    <citation type="submission" date="2013-12" db="EMBL/GenBank/DDBJ databases">
        <authorList>
            <person name="Stott M."/>
        </authorList>
    </citation>
    <scope>NUCLEOTIDE SEQUENCE [LARGE SCALE GENOMIC DNA]</scope>
    <source>
        <strain evidence="13 14">K22</strain>
    </source>
</reference>
<evidence type="ECO:0000256" key="10">
    <source>
        <dbReference type="ARBA" id="ARBA00023136"/>
    </source>
</evidence>
<evidence type="ECO:0000256" key="6">
    <source>
        <dbReference type="ARBA" id="ARBA00022801"/>
    </source>
</evidence>
<keyword evidence="7 11" id="KW-0862">Zinc</keyword>
<keyword evidence="8 11" id="KW-1133">Transmembrane helix</keyword>
<protein>
    <recommendedName>
        <fullName evidence="11">Zinc metalloprotease</fullName>
        <ecNumber evidence="11">3.4.24.-</ecNumber>
    </recommendedName>
</protein>
<evidence type="ECO:0000313" key="13">
    <source>
        <dbReference type="EMBL" id="CDM66635.1"/>
    </source>
</evidence>
<dbReference type="GO" id="GO:0016020">
    <property type="term" value="C:membrane"/>
    <property type="evidence" value="ECO:0007669"/>
    <property type="project" value="UniProtKB-SubCell"/>
</dbReference>
<dbReference type="STRING" id="454194.PYK22_02668"/>
<gene>
    <name evidence="13" type="ORF">PYK22_02668</name>
</gene>
<accession>A0A0B6X2W6</accession>
<dbReference type="CDD" id="cd23081">
    <property type="entry name" value="cpPDZ_EcRseP-like"/>
    <property type="match status" value="2"/>
</dbReference>
<dbReference type="InterPro" id="IPR041489">
    <property type="entry name" value="PDZ_6"/>
</dbReference>
<dbReference type="NCBIfam" id="TIGR00054">
    <property type="entry name" value="RIP metalloprotease RseP"/>
    <property type="match status" value="1"/>
</dbReference>
<comment type="cofactor">
    <cofactor evidence="1 11">
        <name>Zn(2+)</name>
        <dbReference type="ChEBI" id="CHEBI:29105"/>
    </cofactor>
</comment>
<sequence length="464" mass="49723">MSFLIGALAFIFILGAAVIIHEFGHFIVAKLLGIRAEIFSVGFGPRLFGWRWGTTDYRVSAIPLGGYVKLGGDESNAALEGQGTEAVPLEERFDLRPRWQRFLVIIAGPAMNVLTALAIPFLAALVIGVPVSPSPKVARVLPGSAAEAAGIQPGDRIVMFNGKEHPTWDRIEGDALLSPGQPLPLVVERNGQRIRLTITPTKQLRGGEAVGELGIRPDYGEIPVIVGMVEKGSPAEEAGLRPGDRLLELNGEPVRNDQQVVDYIQEHKSEPIRIVVERGDERLELTARVRRLPDGTERLGFSFSSRLPTERVGPVAAAAHAVRTNLEILRLTGKALGQVITGARSARDTLAGPIGIARASSIAANTGGLAGVFSLLAFLSLNLGIFNLLPIPMLDGGAIMLLAVEAVLAKAGIQLSLALRERIQQIGFVALLLLMGFVITNDLMKEVSRWRSSDDARPAATSNK</sequence>
<evidence type="ECO:0000256" key="9">
    <source>
        <dbReference type="ARBA" id="ARBA00023049"/>
    </source>
</evidence>
<dbReference type="GO" id="GO:0004222">
    <property type="term" value="F:metalloendopeptidase activity"/>
    <property type="evidence" value="ECO:0007669"/>
    <property type="project" value="InterPro"/>
</dbReference>
<dbReference type="AlphaFoldDB" id="A0A0B6X2W6"/>
<evidence type="ECO:0000256" key="1">
    <source>
        <dbReference type="ARBA" id="ARBA00001947"/>
    </source>
</evidence>
<evidence type="ECO:0000256" key="8">
    <source>
        <dbReference type="ARBA" id="ARBA00022989"/>
    </source>
</evidence>
<keyword evidence="10 11" id="KW-0472">Membrane</keyword>
<evidence type="ECO:0000259" key="12">
    <source>
        <dbReference type="PROSITE" id="PS50106"/>
    </source>
</evidence>
<dbReference type="CDD" id="cd06163">
    <property type="entry name" value="S2P-M50_PDZ_RseP-like"/>
    <property type="match status" value="1"/>
</dbReference>
<keyword evidence="6 11" id="KW-0378">Hydrolase</keyword>
<dbReference type="Proteomes" id="UP000031518">
    <property type="component" value="Unassembled WGS sequence"/>
</dbReference>